<proteinExistence type="predicted"/>
<protein>
    <submittedName>
        <fullName evidence="4">FecR family protein</fullName>
    </submittedName>
</protein>
<dbReference type="RefSeq" id="WP_091409995.1">
    <property type="nucleotide sequence ID" value="NZ_FOAB01000005.1"/>
</dbReference>
<organism evidence="4 5">
    <name type="scientific">Aquimarina amphilecti</name>
    <dbReference type="NCBI Taxonomy" id="1038014"/>
    <lineage>
        <taxon>Bacteria</taxon>
        <taxon>Pseudomonadati</taxon>
        <taxon>Bacteroidota</taxon>
        <taxon>Flavobacteriia</taxon>
        <taxon>Flavobacteriales</taxon>
        <taxon>Flavobacteriaceae</taxon>
        <taxon>Aquimarina</taxon>
    </lineage>
</organism>
<evidence type="ECO:0000313" key="4">
    <source>
        <dbReference type="EMBL" id="SEL67570.1"/>
    </source>
</evidence>
<gene>
    <name evidence="4" type="ORF">SAMN04487910_3002</name>
</gene>
<dbReference type="GO" id="GO:0016989">
    <property type="term" value="F:sigma factor antagonist activity"/>
    <property type="evidence" value="ECO:0007669"/>
    <property type="project" value="TreeGrafter"/>
</dbReference>
<dbReference type="PANTHER" id="PTHR30273">
    <property type="entry name" value="PERIPLASMIC SIGNAL SENSOR AND SIGMA FACTOR ACTIVATOR FECR-RELATED"/>
    <property type="match status" value="1"/>
</dbReference>
<accession>A0A1H7S4M4</accession>
<dbReference type="InterPro" id="IPR012373">
    <property type="entry name" value="Ferrdict_sens_TM"/>
</dbReference>
<reference evidence="4 5" key="1">
    <citation type="submission" date="2016-10" db="EMBL/GenBank/DDBJ databases">
        <authorList>
            <person name="de Groot N.N."/>
        </authorList>
    </citation>
    <scope>NUCLEOTIDE SEQUENCE [LARGE SCALE GENOMIC DNA]</scope>
    <source>
        <strain evidence="4 5">DSM 25232</strain>
    </source>
</reference>
<dbReference type="Gene3D" id="2.60.120.1440">
    <property type="match status" value="1"/>
</dbReference>
<dbReference type="AlphaFoldDB" id="A0A1H7S4M4"/>
<dbReference type="EMBL" id="FOAB01000005">
    <property type="protein sequence ID" value="SEL67570.1"/>
    <property type="molecule type" value="Genomic_DNA"/>
</dbReference>
<dbReference type="Pfam" id="PF16344">
    <property type="entry name" value="FecR_C"/>
    <property type="match status" value="1"/>
</dbReference>
<dbReference type="InterPro" id="IPR032508">
    <property type="entry name" value="FecR_C"/>
</dbReference>
<dbReference type="OrthoDB" id="1097132at2"/>
<dbReference type="PIRSF" id="PIRSF018266">
    <property type="entry name" value="FecR"/>
    <property type="match status" value="1"/>
</dbReference>
<evidence type="ECO:0000259" key="3">
    <source>
        <dbReference type="Pfam" id="PF16344"/>
    </source>
</evidence>
<evidence type="ECO:0000259" key="2">
    <source>
        <dbReference type="Pfam" id="PF04773"/>
    </source>
</evidence>
<feature type="domain" description="FecR protein" evidence="2">
    <location>
        <begin position="108"/>
        <end position="199"/>
    </location>
</feature>
<feature type="transmembrane region" description="Helical" evidence="1">
    <location>
        <begin position="79"/>
        <end position="96"/>
    </location>
</feature>
<dbReference type="Proteomes" id="UP000198521">
    <property type="component" value="Unassembled WGS sequence"/>
</dbReference>
<keyword evidence="1" id="KW-0472">Membrane</keyword>
<keyword evidence="5" id="KW-1185">Reference proteome</keyword>
<sequence length="318" mass="36812">MEQFKITENELWEYISKTADDNTILKVERWIDSPDFDEGLFTKITAIHGHTFEKYPSVEQAKKRFFSTVKPKRFVWKEMLKYAAIFVILISGIYFYNNESSNKNQIVVQTTFGEQKTIQLLDGSKVWLNGSSNLSYNSETPRTLYLEGEAFFEVAKDTLHPFTVTTADHITVKALGTSFNVKSYTDSATTETKLLTGKVAVTSDKQFEKRIILIPNQKVTFYKKTKEVLKSNMDSNESNIAWKEGKIQFENKTFREIAIDLKAQFGIPIRFKNENISTTKFTGTFENTTPMDEIFEILKISKDFTYQLNTKTNEWIIQ</sequence>
<keyword evidence="1" id="KW-0812">Transmembrane</keyword>
<feature type="domain" description="Protein FecR C-terminal" evidence="3">
    <location>
        <begin position="247"/>
        <end position="311"/>
    </location>
</feature>
<keyword evidence="1" id="KW-1133">Transmembrane helix</keyword>
<dbReference type="InterPro" id="IPR006860">
    <property type="entry name" value="FecR"/>
</dbReference>
<name>A0A1H7S4M4_AQUAM</name>
<dbReference type="Gene3D" id="3.55.50.30">
    <property type="match status" value="1"/>
</dbReference>
<dbReference type="PANTHER" id="PTHR30273:SF2">
    <property type="entry name" value="PROTEIN FECR"/>
    <property type="match status" value="1"/>
</dbReference>
<dbReference type="Pfam" id="PF04773">
    <property type="entry name" value="FecR"/>
    <property type="match status" value="1"/>
</dbReference>
<evidence type="ECO:0000313" key="5">
    <source>
        <dbReference type="Proteomes" id="UP000198521"/>
    </source>
</evidence>
<evidence type="ECO:0000256" key="1">
    <source>
        <dbReference type="SAM" id="Phobius"/>
    </source>
</evidence>
<dbReference type="STRING" id="1038014.SAMN04487910_3002"/>